<dbReference type="Pfam" id="PF01370">
    <property type="entry name" value="Epimerase"/>
    <property type="match status" value="1"/>
</dbReference>
<sequence length="361" mass="40883">MIQSGQIGYFHEDIAIFAEEMQKAMNNRRILITGASGFIGSTITDQALELGYETWAAIRSGSSRRYLQDKRLRLIELHYDDPMKLTQQFRELVKQTGSFDAVIHVAGLTKAKRLDDFDRVNYLYTRQLAEALQATGALTGTFVLLSSLSVMGPGDEKGYTPFSMESEPRPNTAYGRSKLKAEQFLVSQQSFPWLIIRPTGVYGPRDRDYLILMKAVKSGLDVGAGFRKQLLTFIHSQDLAAVIFTLLAKGIKNKCYFVADGDSYTDSEFNAIVKEALGKKSVIRLKLPLWLVKPAAFVSGRLSALMGKTATFNSDKYHLMKQRNWTCDVTPLQEDIGFTPRWKLREGVRMTVEWYRKEGWL</sequence>
<reference evidence="3" key="1">
    <citation type="journal article" date="2015" name="MBio">
        <title>Genome-Resolved Metagenomic Analysis Reveals Roles for Candidate Phyla and Other Microbial Community Members in Biogeochemical Transformations in Oil Reservoirs.</title>
        <authorList>
            <person name="Hu P."/>
            <person name="Tom L."/>
            <person name="Singh A."/>
            <person name="Thomas B.C."/>
            <person name="Baker B.J."/>
            <person name="Piceno Y.M."/>
            <person name="Andersen G.L."/>
            <person name="Banfield J.F."/>
        </authorList>
    </citation>
    <scope>NUCLEOTIDE SEQUENCE [LARGE SCALE GENOMIC DNA]</scope>
</reference>
<protein>
    <recommendedName>
        <fullName evidence="1">NAD-dependent epimerase/dehydratase domain-containing protein</fullName>
    </recommendedName>
</protein>
<dbReference type="SUPFAM" id="SSF51735">
    <property type="entry name" value="NAD(P)-binding Rossmann-fold domains"/>
    <property type="match status" value="1"/>
</dbReference>
<evidence type="ECO:0000259" key="1">
    <source>
        <dbReference type="Pfam" id="PF01370"/>
    </source>
</evidence>
<dbReference type="AlphaFoldDB" id="A0A124FXP3"/>
<name>A0A124FXP3_9BACT</name>
<evidence type="ECO:0000313" key="3">
    <source>
        <dbReference type="Proteomes" id="UP000053860"/>
    </source>
</evidence>
<evidence type="ECO:0000313" key="2">
    <source>
        <dbReference type="EMBL" id="KUK78682.1"/>
    </source>
</evidence>
<accession>A0A124FXP3</accession>
<dbReference type="PANTHER" id="PTHR43245:SF58">
    <property type="entry name" value="BLL5923 PROTEIN"/>
    <property type="match status" value="1"/>
</dbReference>
<dbReference type="EMBL" id="LGGN01000010">
    <property type="protein sequence ID" value="KUK78682.1"/>
    <property type="molecule type" value="Genomic_DNA"/>
</dbReference>
<dbReference type="InterPro" id="IPR001509">
    <property type="entry name" value="Epimerase_deHydtase"/>
</dbReference>
<dbReference type="Gene3D" id="3.40.50.720">
    <property type="entry name" value="NAD(P)-binding Rossmann-like Domain"/>
    <property type="match status" value="1"/>
</dbReference>
<feature type="domain" description="NAD-dependent epimerase/dehydratase" evidence="1">
    <location>
        <begin position="30"/>
        <end position="256"/>
    </location>
</feature>
<gene>
    <name evidence="2" type="ORF">XD92_0120</name>
</gene>
<dbReference type="PATRIC" id="fig|294710.3.peg.57"/>
<comment type="caution">
    <text evidence="2">The sequence shown here is derived from an EMBL/GenBank/DDBJ whole genome shotgun (WGS) entry which is preliminary data.</text>
</comment>
<organism evidence="2 3">
    <name type="scientific">Proteiniphilum acetatigenes</name>
    <dbReference type="NCBI Taxonomy" id="294710"/>
    <lineage>
        <taxon>Bacteria</taxon>
        <taxon>Pseudomonadati</taxon>
        <taxon>Bacteroidota</taxon>
        <taxon>Bacteroidia</taxon>
        <taxon>Bacteroidales</taxon>
        <taxon>Dysgonomonadaceae</taxon>
        <taxon>Proteiniphilum</taxon>
    </lineage>
</organism>
<proteinExistence type="predicted"/>
<dbReference type="InterPro" id="IPR036291">
    <property type="entry name" value="NAD(P)-bd_dom_sf"/>
</dbReference>
<dbReference type="Proteomes" id="UP000053860">
    <property type="component" value="Unassembled WGS sequence"/>
</dbReference>
<dbReference type="PANTHER" id="PTHR43245">
    <property type="entry name" value="BIFUNCTIONAL POLYMYXIN RESISTANCE PROTEIN ARNA"/>
    <property type="match status" value="1"/>
</dbReference>
<dbReference type="InterPro" id="IPR050177">
    <property type="entry name" value="Lipid_A_modif_metabolic_enz"/>
</dbReference>